<dbReference type="EMBL" id="JBIASD010000033">
    <property type="protein sequence ID" value="MFF3670594.1"/>
    <property type="molecule type" value="Genomic_DNA"/>
</dbReference>
<keyword evidence="3" id="KW-1185">Reference proteome</keyword>
<dbReference type="RefSeq" id="WP_387416814.1">
    <property type="nucleotide sequence ID" value="NZ_JBIASD010000033.1"/>
</dbReference>
<accession>A0ABW6SZZ8</accession>
<sequence>MSVVTSYARALAVREGRAQPVATVRHLHLAADPLVFIPLRLAGEAAAPLGAMVGSDPARPHLLVVPQPRNRDLRFAFMAELARIMLPYIEGRAAATETVPGKNERERYLDAPQVIVPGRGAVEFVRLLGRSTRFRSADGPYPVDPAVPVLGQWLTFLYERTEFAGSSALVPMTEALSLHWATGQSPMEDANLATLLAWICPPPGRTGQEAAAAAEDPVRWPPAGPDTDPGFDARVLRPAIDTYDASGLPEPVREALRGQLEPTWRLMWQAVELLRGLPEAASVGDRWAADRDRYTREVARVAEGGPPRGRRDQAGSAAARLWDMESARQSYDAQRAYDDPLVMAEHRATGKAFAGEVVHVDRERTILLPGGKKPVSRPLVTVHTADPVRLAPGKKVFSAHRRRQSGEVVELDGDLVVVQLNDQLAKGAGVPGVGDAVCFTELDLGGRIRPGFPAAEETPWTHGGPPAAYVPTDEDAKEDWS</sequence>
<evidence type="ECO:0000313" key="3">
    <source>
        <dbReference type="Proteomes" id="UP001602013"/>
    </source>
</evidence>
<evidence type="ECO:0000256" key="1">
    <source>
        <dbReference type="SAM" id="MobiDB-lite"/>
    </source>
</evidence>
<protein>
    <submittedName>
        <fullName evidence="2">Uncharacterized protein</fullName>
    </submittedName>
</protein>
<feature type="compositionally biased region" description="Acidic residues" evidence="1">
    <location>
        <begin position="472"/>
        <end position="481"/>
    </location>
</feature>
<comment type="caution">
    <text evidence="2">The sequence shown here is derived from an EMBL/GenBank/DDBJ whole genome shotgun (WGS) entry which is preliminary data.</text>
</comment>
<organism evidence="2 3">
    <name type="scientific">Microtetraspora malaysiensis</name>
    <dbReference type="NCBI Taxonomy" id="161358"/>
    <lineage>
        <taxon>Bacteria</taxon>
        <taxon>Bacillati</taxon>
        <taxon>Actinomycetota</taxon>
        <taxon>Actinomycetes</taxon>
        <taxon>Streptosporangiales</taxon>
        <taxon>Streptosporangiaceae</taxon>
        <taxon>Microtetraspora</taxon>
    </lineage>
</organism>
<evidence type="ECO:0000313" key="2">
    <source>
        <dbReference type="EMBL" id="MFF3670594.1"/>
    </source>
</evidence>
<name>A0ABW6SZZ8_9ACTN</name>
<feature type="region of interest" description="Disordered" evidence="1">
    <location>
        <begin position="453"/>
        <end position="481"/>
    </location>
</feature>
<proteinExistence type="predicted"/>
<dbReference type="Proteomes" id="UP001602013">
    <property type="component" value="Unassembled WGS sequence"/>
</dbReference>
<gene>
    <name evidence="2" type="ORF">ACFYXI_33905</name>
</gene>
<reference evidence="2 3" key="1">
    <citation type="submission" date="2024-10" db="EMBL/GenBank/DDBJ databases">
        <title>The Natural Products Discovery Center: Release of the First 8490 Sequenced Strains for Exploring Actinobacteria Biosynthetic Diversity.</title>
        <authorList>
            <person name="Kalkreuter E."/>
            <person name="Kautsar S.A."/>
            <person name="Yang D."/>
            <person name="Bader C.D."/>
            <person name="Teijaro C.N."/>
            <person name="Fluegel L."/>
            <person name="Davis C.M."/>
            <person name="Simpson J.R."/>
            <person name="Lauterbach L."/>
            <person name="Steele A.D."/>
            <person name="Gui C."/>
            <person name="Meng S."/>
            <person name="Li G."/>
            <person name="Viehrig K."/>
            <person name="Ye F."/>
            <person name="Su P."/>
            <person name="Kiefer A.F."/>
            <person name="Nichols A."/>
            <person name="Cepeda A.J."/>
            <person name="Yan W."/>
            <person name="Fan B."/>
            <person name="Jiang Y."/>
            <person name="Adhikari A."/>
            <person name="Zheng C.-J."/>
            <person name="Schuster L."/>
            <person name="Cowan T.M."/>
            <person name="Smanski M.J."/>
            <person name="Chevrette M.G."/>
            <person name="De Carvalho L.P.S."/>
            <person name="Shen B."/>
        </authorList>
    </citation>
    <scope>NUCLEOTIDE SEQUENCE [LARGE SCALE GENOMIC DNA]</scope>
    <source>
        <strain evidence="2 3">NPDC002173</strain>
    </source>
</reference>